<evidence type="ECO:0000313" key="2">
    <source>
        <dbReference type="Proteomes" id="UP000824120"/>
    </source>
</evidence>
<reference evidence="1 2" key="1">
    <citation type="submission" date="2020-09" db="EMBL/GenBank/DDBJ databases">
        <title>De no assembly of potato wild relative species, Solanum commersonii.</title>
        <authorList>
            <person name="Cho K."/>
        </authorList>
    </citation>
    <scope>NUCLEOTIDE SEQUENCE [LARGE SCALE GENOMIC DNA]</scope>
    <source>
        <strain evidence="1">LZ3.2</strain>
        <tissue evidence="1">Leaf</tissue>
    </source>
</reference>
<dbReference type="Proteomes" id="UP000824120">
    <property type="component" value="Chromosome 1"/>
</dbReference>
<name>A0A9J6AWR5_SOLCO</name>
<dbReference type="EMBL" id="JACXVP010000001">
    <property type="protein sequence ID" value="KAG5628559.1"/>
    <property type="molecule type" value="Genomic_DNA"/>
</dbReference>
<gene>
    <name evidence="1" type="ORF">H5410_000276</name>
</gene>
<protein>
    <submittedName>
        <fullName evidence="1">Uncharacterized protein</fullName>
    </submittedName>
</protein>
<proteinExistence type="predicted"/>
<dbReference type="AlphaFoldDB" id="A0A9J6AWR5"/>
<accession>A0A9J6AWR5</accession>
<comment type="caution">
    <text evidence="1">The sequence shown here is derived from an EMBL/GenBank/DDBJ whole genome shotgun (WGS) entry which is preliminary data.</text>
</comment>
<keyword evidence="2" id="KW-1185">Reference proteome</keyword>
<organism evidence="1 2">
    <name type="scientific">Solanum commersonii</name>
    <name type="common">Commerson's wild potato</name>
    <name type="synonym">Commerson's nightshade</name>
    <dbReference type="NCBI Taxonomy" id="4109"/>
    <lineage>
        <taxon>Eukaryota</taxon>
        <taxon>Viridiplantae</taxon>
        <taxon>Streptophyta</taxon>
        <taxon>Embryophyta</taxon>
        <taxon>Tracheophyta</taxon>
        <taxon>Spermatophyta</taxon>
        <taxon>Magnoliopsida</taxon>
        <taxon>eudicotyledons</taxon>
        <taxon>Gunneridae</taxon>
        <taxon>Pentapetalae</taxon>
        <taxon>asterids</taxon>
        <taxon>lamiids</taxon>
        <taxon>Solanales</taxon>
        <taxon>Solanaceae</taxon>
        <taxon>Solanoideae</taxon>
        <taxon>Solaneae</taxon>
        <taxon>Solanum</taxon>
    </lineage>
</organism>
<evidence type="ECO:0000313" key="1">
    <source>
        <dbReference type="EMBL" id="KAG5628559.1"/>
    </source>
</evidence>
<sequence>MLQRYLMQWLASRAGLLQEAYDFIKKIPFEADATALMGACTFHGAITQLCVYVHLILGSEHYCRSLCKLLFGAEA</sequence>